<keyword evidence="1" id="KW-0812">Transmembrane</keyword>
<sequence>MSATAAKPEAPAQTPSSHRTMYIVVGAVVAVLAIVGLIVYDTAQDNQAAQDKALELTSAFESAGLPVPADQDQIVATLGDDGGPVCANPANALGKATLLDSLTNGASFVGRRGVIVDPRILKGEALILQTYCPDKLAPYQEKVNALKTDATLKP</sequence>
<keyword evidence="3" id="KW-1185">Reference proteome</keyword>
<proteinExistence type="predicted"/>
<organism evidence="2 3">
    <name type="scientific">Solirubrobacter pauli</name>
    <dbReference type="NCBI Taxonomy" id="166793"/>
    <lineage>
        <taxon>Bacteria</taxon>
        <taxon>Bacillati</taxon>
        <taxon>Actinomycetota</taxon>
        <taxon>Thermoleophilia</taxon>
        <taxon>Solirubrobacterales</taxon>
        <taxon>Solirubrobacteraceae</taxon>
        <taxon>Solirubrobacter</taxon>
    </lineage>
</organism>
<dbReference type="EMBL" id="RBIL01000002">
    <property type="protein sequence ID" value="RKQ87020.1"/>
    <property type="molecule type" value="Genomic_DNA"/>
</dbReference>
<name>A0A660L611_9ACTN</name>
<keyword evidence="1" id="KW-1133">Transmembrane helix</keyword>
<evidence type="ECO:0000313" key="3">
    <source>
        <dbReference type="Proteomes" id="UP000278962"/>
    </source>
</evidence>
<accession>A0A660L611</accession>
<dbReference type="Proteomes" id="UP000278962">
    <property type="component" value="Unassembled WGS sequence"/>
</dbReference>
<dbReference type="AlphaFoldDB" id="A0A660L611"/>
<reference evidence="2 3" key="1">
    <citation type="submission" date="2018-10" db="EMBL/GenBank/DDBJ databases">
        <title>Genomic Encyclopedia of Archaeal and Bacterial Type Strains, Phase II (KMG-II): from individual species to whole genera.</title>
        <authorList>
            <person name="Goeker M."/>
        </authorList>
    </citation>
    <scope>NUCLEOTIDE SEQUENCE [LARGE SCALE GENOMIC DNA]</scope>
    <source>
        <strain evidence="2 3">DSM 14954</strain>
    </source>
</reference>
<comment type="caution">
    <text evidence="2">The sequence shown here is derived from an EMBL/GenBank/DDBJ whole genome shotgun (WGS) entry which is preliminary data.</text>
</comment>
<gene>
    <name evidence="2" type="ORF">C8N24_5040</name>
</gene>
<dbReference type="OrthoDB" id="3628158at2"/>
<protein>
    <submittedName>
        <fullName evidence="2">Uncharacterized protein</fullName>
    </submittedName>
</protein>
<evidence type="ECO:0000256" key="1">
    <source>
        <dbReference type="SAM" id="Phobius"/>
    </source>
</evidence>
<feature type="transmembrane region" description="Helical" evidence="1">
    <location>
        <begin position="20"/>
        <end position="40"/>
    </location>
</feature>
<keyword evidence="1" id="KW-0472">Membrane</keyword>
<evidence type="ECO:0000313" key="2">
    <source>
        <dbReference type="EMBL" id="RKQ87020.1"/>
    </source>
</evidence>
<dbReference type="RefSeq" id="WP_121255242.1">
    <property type="nucleotide sequence ID" value="NZ_RBIL01000002.1"/>
</dbReference>